<accession>E6Q4G0</accession>
<feature type="domain" description="HipA-like C-terminal" evidence="3">
    <location>
        <begin position="185"/>
        <end position="395"/>
    </location>
</feature>
<evidence type="ECO:0000313" key="4">
    <source>
        <dbReference type="EMBL" id="CBI01882.1"/>
    </source>
</evidence>
<dbReference type="InterPro" id="IPR052028">
    <property type="entry name" value="HipA_Ser/Thr_kinase"/>
</dbReference>
<dbReference type="PANTHER" id="PTHR37419:SF8">
    <property type="entry name" value="TOXIN YJJJ"/>
    <property type="match status" value="1"/>
</dbReference>
<sequence>MNDAIEVYNDWNAAEPPKQLGILRVRAGRTGEIFDFTFDSDVLSATPLLKYRLDPDLGYFTGAQFPKDGRSFFGVFKDSSPDRWGEMLIRRRFERNKRLGTIPQSARLQQSDFLLGVHDAFRSGALRYKRAPEGAFLDDSDRSAAPPFVRLRELEAASRALEASSDSDDPATDQWLRLLLAPGASLGGARPKATVVDTEGQLWIAKFPSVKDGYDVGAWELVVYRLAERSGLRVPPAEARTFGGNEHTFMTRRFDRRESGARIHFASAMTLTGHTDGDDATSGASYLEIAEIIMSQGAAPREDLVELWSRIAFNVMVSNTDDHLRNHGFLLTPDAGWRLSPAYDMNPVPGSTGLCLNISESDNALDLDLVRSVAPYFRLSDTQATATIDRIATQVRGWRELANSVGLSRSEQDDMAAAFHTA</sequence>
<reference evidence="4" key="1">
    <citation type="submission" date="2009-10" db="EMBL/GenBank/DDBJ databases">
        <title>Diversity of trophic interactions inside an arsenic-rich microbial ecosystem.</title>
        <authorList>
            <person name="Bertin P.N."/>
            <person name="Heinrich-Salmeron A."/>
            <person name="Pelletier E."/>
            <person name="Goulhen-Chollet F."/>
            <person name="Arsene-Ploetze F."/>
            <person name="Gallien S."/>
            <person name="Calteau A."/>
            <person name="Vallenet D."/>
            <person name="Casiot C."/>
            <person name="Chane-Woon-Ming B."/>
            <person name="Giloteaux L."/>
            <person name="Barakat M."/>
            <person name="Bonnefoy V."/>
            <person name="Bruneel O."/>
            <person name="Chandler M."/>
            <person name="Cleiss J."/>
            <person name="Duran R."/>
            <person name="Elbaz-Poulichet F."/>
            <person name="Fonknechten N."/>
            <person name="Lauga B."/>
            <person name="Mornico D."/>
            <person name="Ortet P."/>
            <person name="Schaeffer C."/>
            <person name="Siguier P."/>
            <person name="Alexander Thil Smith A."/>
            <person name="Van Dorsselaer A."/>
            <person name="Weissenbach J."/>
            <person name="Medigue C."/>
            <person name="Le Paslier D."/>
        </authorList>
    </citation>
    <scope>NUCLEOTIDE SEQUENCE</scope>
</reference>
<dbReference type="GO" id="GO:0005829">
    <property type="term" value="C:cytosol"/>
    <property type="evidence" value="ECO:0007669"/>
    <property type="project" value="TreeGrafter"/>
</dbReference>
<dbReference type="EMBL" id="CABO01000028">
    <property type="protein sequence ID" value="CBI01882.1"/>
    <property type="molecule type" value="Genomic_DNA"/>
</dbReference>
<keyword evidence="1" id="KW-0808">Transferase</keyword>
<dbReference type="InterPro" id="IPR012893">
    <property type="entry name" value="HipA-like_C"/>
</dbReference>
<proteinExistence type="predicted"/>
<dbReference type="Gene3D" id="1.10.1070.20">
    <property type="match status" value="1"/>
</dbReference>
<keyword evidence="2" id="KW-0418">Kinase</keyword>
<dbReference type="PANTHER" id="PTHR37419">
    <property type="entry name" value="SERINE/THREONINE-PROTEIN KINASE TOXIN HIPA"/>
    <property type="match status" value="1"/>
</dbReference>
<dbReference type="GO" id="GO:0004674">
    <property type="term" value="F:protein serine/threonine kinase activity"/>
    <property type="evidence" value="ECO:0007669"/>
    <property type="project" value="TreeGrafter"/>
</dbReference>
<evidence type="ECO:0000259" key="3">
    <source>
        <dbReference type="Pfam" id="PF07804"/>
    </source>
</evidence>
<evidence type="ECO:0000256" key="1">
    <source>
        <dbReference type="ARBA" id="ARBA00022679"/>
    </source>
</evidence>
<gene>
    <name evidence="4" type="ORF">CARN4_2077</name>
</gene>
<name>E6Q4G0_9ZZZZ</name>
<protein>
    <recommendedName>
        <fullName evidence="3">HipA-like C-terminal domain-containing protein</fullName>
    </recommendedName>
</protein>
<comment type="caution">
    <text evidence="4">The sequence shown here is derived from an EMBL/GenBank/DDBJ whole genome shotgun (WGS) entry which is preliminary data.</text>
</comment>
<dbReference type="AlphaFoldDB" id="E6Q4G0"/>
<organism evidence="4">
    <name type="scientific">mine drainage metagenome</name>
    <dbReference type="NCBI Taxonomy" id="410659"/>
    <lineage>
        <taxon>unclassified sequences</taxon>
        <taxon>metagenomes</taxon>
        <taxon>ecological metagenomes</taxon>
    </lineage>
</organism>
<evidence type="ECO:0000256" key="2">
    <source>
        <dbReference type="ARBA" id="ARBA00022777"/>
    </source>
</evidence>
<dbReference type="Pfam" id="PF07804">
    <property type="entry name" value="HipA_C"/>
    <property type="match status" value="1"/>
</dbReference>